<feature type="region of interest" description="Disordered" evidence="1">
    <location>
        <begin position="126"/>
        <end position="146"/>
    </location>
</feature>
<evidence type="ECO:0000313" key="3">
    <source>
        <dbReference type="Proteomes" id="UP000297452"/>
    </source>
</evidence>
<comment type="caution">
    <text evidence="2">The sequence shown here is derived from an EMBL/GenBank/DDBJ whole genome shotgun (WGS) entry which is preliminary data.</text>
</comment>
<reference evidence="2 3" key="1">
    <citation type="submission" date="2017-12" db="EMBL/GenBank/DDBJ databases">
        <title>Comparative genomics of Botrytis spp.</title>
        <authorList>
            <person name="Valero-Jimenez C.A."/>
            <person name="Tapia P."/>
            <person name="Veloso J."/>
            <person name="Silva-Moreno E."/>
            <person name="Staats M."/>
            <person name="Valdes J.H."/>
            <person name="Van Kan J.A.L."/>
        </authorList>
    </citation>
    <scope>NUCLEOTIDE SEQUENCE [LARGE SCALE GENOMIC DNA]</scope>
    <source>
        <strain evidence="2 3">MUCL2120</strain>
    </source>
</reference>
<sequence>MMKSTQLHLKRTENNTYLVKRTYILANRPYPEVASSPSKDAIKLPPIGSILEGPTGSCTLPPIFPIVVRPSTYTQLPIRSEVFPVNQTLIGLPLVFASVESLGVVEDSCKQQSTIPQSCIIRNAQDIRDRSPGEGTPGTKVAKKDGQHLVETGYQDESLKIYDELEGIQERICSIIEEYEQLMKEKNPLRGRSGDIKAMPETADEMTAKEEMTEDQNLSSSDVITEIDYAYLKRIIGDGQAHILRRHLLLAGINQIWARSSGLLMVEA</sequence>
<dbReference type="AlphaFoldDB" id="A0A4Z1J7K2"/>
<accession>A0A4Z1J7K2</accession>
<evidence type="ECO:0000256" key="1">
    <source>
        <dbReference type="SAM" id="MobiDB-lite"/>
    </source>
</evidence>
<gene>
    <name evidence="2" type="ORF">BOTNAR_0040g00070</name>
</gene>
<evidence type="ECO:0000313" key="2">
    <source>
        <dbReference type="EMBL" id="TGO67522.1"/>
    </source>
</evidence>
<dbReference type="OrthoDB" id="3496794at2759"/>
<dbReference type="Proteomes" id="UP000297452">
    <property type="component" value="Unassembled WGS sequence"/>
</dbReference>
<proteinExistence type="predicted"/>
<protein>
    <submittedName>
        <fullName evidence="2">Uncharacterized protein</fullName>
    </submittedName>
</protein>
<name>A0A4Z1J7K2_9HELO</name>
<organism evidence="2 3">
    <name type="scientific">Botryotinia narcissicola</name>
    <dbReference type="NCBI Taxonomy" id="278944"/>
    <lineage>
        <taxon>Eukaryota</taxon>
        <taxon>Fungi</taxon>
        <taxon>Dikarya</taxon>
        <taxon>Ascomycota</taxon>
        <taxon>Pezizomycotina</taxon>
        <taxon>Leotiomycetes</taxon>
        <taxon>Helotiales</taxon>
        <taxon>Sclerotiniaceae</taxon>
        <taxon>Botryotinia</taxon>
    </lineage>
</organism>
<dbReference type="EMBL" id="PQXJ01000040">
    <property type="protein sequence ID" value="TGO67522.1"/>
    <property type="molecule type" value="Genomic_DNA"/>
</dbReference>
<keyword evidence="3" id="KW-1185">Reference proteome</keyword>